<evidence type="ECO:0000313" key="3">
    <source>
        <dbReference type="Proteomes" id="UP000271925"/>
    </source>
</evidence>
<protein>
    <submittedName>
        <fullName evidence="2">DUF1080 domain-containing protein</fullName>
    </submittedName>
</protein>
<accession>A0A3P1B928</accession>
<feature type="domain" description="3-keto-alpha-glucoside-1,2-lyase/3-keto-2-hydroxy-glucal hydratase" evidence="1">
    <location>
        <begin position="39"/>
        <end position="259"/>
    </location>
</feature>
<dbReference type="EMBL" id="RQJO01000017">
    <property type="protein sequence ID" value="RRA97590.1"/>
    <property type="molecule type" value="Genomic_DNA"/>
</dbReference>
<comment type="caution">
    <text evidence="2">The sequence shown here is derived from an EMBL/GenBank/DDBJ whole genome shotgun (WGS) entry which is preliminary data.</text>
</comment>
<evidence type="ECO:0000259" key="1">
    <source>
        <dbReference type="Pfam" id="PF06439"/>
    </source>
</evidence>
<reference evidence="2 3" key="1">
    <citation type="submission" date="2018-11" db="EMBL/GenBank/DDBJ databases">
        <authorList>
            <person name="Zhou Z."/>
            <person name="Wang G."/>
        </authorList>
    </citation>
    <scope>NUCLEOTIDE SEQUENCE [LARGE SCALE GENOMIC DNA]</scope>
    <source>
        <strain evidence="2 3">KCTC52004</strain>
    </source>
</reference>
<evidence type="ECO:0000313" key="2">
    <source>
        <dbReference type="EMBL" id="RRA97590.1"/>
    </source>
</evidence>
<proteinExistence type="predicted"/>
<dbReference type="GO" id="GO:0016787">
    <property type="term" value="F:hydrolase activity"/>
    <property type="evidence" value="ECO:0007669"/>
    <property type="project" value="InterPro"/>
</dbReference>
<name>A0A3P1B928_9BACT</name>
<dbReference type="AlphaFoldDB" id="A0A3P1B928"/>
<dbReference type="Pfam" id="PF06439">
    <property type="entry name" value="3keto-disac_hyd"/>
    <property type="match status" value="1"/>
</dbReference>
<gene>
    <name evidence="2" type="ORF">EHT25_31560</name>
</gene>
<dbReference type="Gene3D" id="2.60.120.560">
    <property type="entry name" value="Exo-inulinase, domain 1"/>
    <property type="match status" value="1"/>
</dbReference>
<dbReference type="InterPro" id="IPR010496">
    <property type="entry name" value="AL/BT2_dom"/>
</dbReference>
<sequence>MLKKSDVKFLATGLALTTLLTGGLATVSVGQTKQEKKEGYVKIFDGKSLKGWDADPTYWRAENGNLVGEITPTTLLKTNNFIIWKGGQPADFELKGEFNITESGNSGINYRSEQLTDIPFALRGYQADIDGKKNYTGQNYEERKRTTLAYRGQKTTIKPYTGPATPEGIRANVSRNAWNGLTVTGSLGSSDSLKAFIKSDDWNTFHLIVKGNKLQHYINGILMSEVTDEDTVNGAAKGMLGVQVHVGPPMKVQYRNLLLKEIK</sequence>
<keyword evidence="3" id="KW-1185">Reference proteome</keyword>
<dbReference type="Proteomes" id="UP000271925">
    <property type="component" value="Unassembled WGS sequence"/>
</dbReference>
<dbReference type="OrthoDB" id="929868at2"/>
<dbReference type="RefSeq" id="WP_124879455.1">
    <property type="nucleotide sequence ID" value="NZ_RQJO01000017.1"/>
</dbReference>
<organism evidence="2 3">
    <name type="scientific">Larkinella rosea</name>
    <dbReference type="NCBI Taxonomy" id="2025312"/>
    <lineage>
        <taxon>Bacteria</taxon>
        <taxon>Pseudomonadati</taxon>
        <taxon>Bacteroidota</taxon>
        <taxon>Cytophagia</taxon>
        <taxon>Cytophagales</taxon>
        <taxon>Spirosomataceae</taxon>
        <taxon>Larkinella</taxon>
    </lineage>
</organism>